<comment type="caution">
    <text evidence="2">The sequence shown here is derived from an EMBL/GenBank/DDBJ whole genome shotgun (WGS) entry which is preliminary data.</text>
</comment>
<feature type="domain" description="Polysaccharide pyruvyl transferase" evidence="1">
    <location>
        <begin position="13"/>
        <end position="296"/>
    </location>
</feature>
<sequence>MKIGVITFHQALNYGAILQAYAFQKFVDENFTDVEIELIDYRCPYFSQLYSVNNQKGNNFAKRILKKTHFMIKRKLFSSFIKKHIALSDTYTENTIKNANDRYNKFIVGSDQVWNPNLTNHDKNYLLTFTDVNKRYSYAASIGLAEIPQYVSNDYLCELGRFSKISVRENQAIKTIHKLGVTSVSVEQHIDPTLLLTRSEWDMVCVQKKEIKKKDFVLIFTVDYSKELIDEVVCFARKKQLDVYYVGQRTKNPNVKYIPLISIEKLLALFSSAKYVFVNSFHGTIFSIIYHKQFYVRLAHTDGRNSRIINLLEKVSLTNKTSVEFIDTTIDWGYVEQVIDSERQRSMEYIAEIINDES</sequence>
<protein>
    <submittedName>
        <fullName evidence="2">Polysaccharide pyruvyl transferase</fullName>
    </submittedName>
</protein>
<name>A0A562J8B9_9FIRM</name>
<accession>A0A562J8B9</accession>
<evidence type="ECO:0000313" key="3">
    <source>
        <dbReference type="Proteomes" id="UP000315343"/>
    </source>
</evidence>
<keyword evidence="3" id="KW-1185">Reference proteome</keyword>
<dbReference type="OrthoDB" id="9799278at2"/>
<organism evidence="2 3">
    <name type="scientific">Sedimentibacter saalensis</name>
    <dbReference type="NCBI Taxonomy" id="130788"/>
    <lineage>
        <taxon>Bacteria</taxon>
        <taxon>Bacillati</taxon>
        <taxon>Bacillota</taxon>
        <taxon>Tissierellia</taxon>
        <taxon>Sedimentibacter</taxon>
    </lineage>
</organism>
<dbReference type="AlphaFoldDB" id="A0A562J8B9"/>
<reference evidence="2 3" key="1">
    <citation type="submission" date="2019-07" db="EMBL/GenBank/DDBJ databases">
        <title>Genomic Encyclopedia of Type Strains, Phase I: the one thousand microbial genomes (KMG-I) project.</title>
        <authorList>
            <person name="Kyrpides N."/>
        </authorList>
    </citation>
    <scope>NUCLEOTIDE SEQUENCE [LARGE SCALE GENOMIC DNA]</scope>
    <source>
        <strain evidence="2 3">DSM 13558</strain>
    </source>
</reference>
<dbReference type="RefSeq" id="WP_145083698.1">
    <property type="nucleotide sequence ID" value="NZ_VLKH01000006.1"/>
</dbReference>
<gene>
    <name evidence="2" type="ORF">LY60_02355</name>
</gene>
<proteinExistence type="predicted"/>
<dbReference type="Proteomes" id="UP000315343">
    <property type="component" value="Unassembled WGS sequence"/>
</dbReference>
<dbReference type="EMBL" id="VLKH01000006">
    <property type="protein sequence ID" value="TWH79377.1"/>
    <property type="molecule type" value="Genomic_DNA"/>
</dbReference>
<dbReference type="GO" id="GO:0016740">
    <property type="term" value="F:transferase activity"/>
    <property type="evidence" value="ECO:0007669"/>
    <property type="project" value="UniProtKB-KW"/>
</dbReference>
<keyword evidence="2" id="KW-0808">Transferase</keyword>
<dbReference type="InterPro" id="IPR007345">
    <property type="entry name" value="Polysacch_pyruvyl_Trfase"/>
</dbReference>
<evidence type="ECO:0000313" key="2">
    <source>
        <dbReference type="EMBL" id="TWH79377.1"/>
    </source>
</evidence>
<evidence type="ECO:0000259" key="1">
    <source>
        <dbReference type="Pfam" id="PF04230"/>
    </source>
</evidence>
<dbReference type="Pfam" id="PF04230">
    <property type="entry name" value="PS_pyruv_trans"/>
    <property type="match status" value="1"/>
</dbReference>